<gene>
    <name evidence="2" type="ORF">FRACYDRAFT_184476</name>
</gene>
<dbReference type="InterPro" id="IPR036361">
    <property type="entry name" value="SAP_dom_sf"/>
</dbReference>
<name>A0A1E7FI35_9STRA</name>
<dbReference type="Proteomes" id="UP000095751">
    <property type="component" value="Unassembled WGS sequence"/>
</dbReference>
<dbReference type="KEGG" id="fcy:FRACYDRAFT_184476"/>
<organism evidence="2 3">
    <name type="scientific">Fragilariopsis cylindrus CCMP1102</name>
    <dbReference type="NCBI Taxonomy" id="635003"/>
    <lineage>
        <taxon>Eukaryota</taxon>
        <taxon>Sar</taxon>
        <taxon>Stramenopiles</taxon>
        <taxon>Ochrophyta</taxon>
        <taxon>Bacillariophyta</taxon>
        <taxon>Bacillariophyceae</taxon>
        <taxon>Bacillariophycidae</taxon>
        <taxon>Bacillariales</taxon>
        <taxon>Bacillariaceae</taxon>
        <taxon>Fragilariopsis</taxon>
    </lineage>
</organism>
<dbReference type="InterPro" id="IPR011333">
    <property type="entry name" value="SKP1/BTB/POZ_sf"/>
</dbReference>
<dbReference type="InterPro" id="IPR003034">
    <property type="entry name" value="SAP_dom"/>
</dbReference>
<reference evidence="2 3" key="1">
    <citation type="submission" date="2016-09" db="EMBL/GenBank/DDBJ databases">
        <title>Extensive genetic diversity and differential bi-allelic expression allows diatom success in the polar Southern Ocean.</title>
        <authorList>
            <consortium name="DOE Joint Genome Institute"/>
            <person name="Mock T."/>
            <person name="Otillar R.P."/>
            <person name="Strauss J."/>
            <person name="Dupont C."/>
            <person name="Frickenhaus S."/>
            <person name="Maumus F."/>
            <person name="Mcmullan M."/>
            <person name="Sanges R."/>
            <person name="Schmutz J."/>
            <person name="Toseland A."/>
            <person name="Valas R."/>
            <person name="Veluchamy A."/>
            <person name="Ward B.J."/>
            <person name="Allen A."/>
            <person name="Barry K."/>
            <person name="Falciatore A."/>
            <person name="Ferrante M."/>
            <person name="Fortunato A.E."/>
            <person name="Gloeckner G."/>
            <person name="Gruber A."/>
            <person name="Hipkin R."/>
            <person name="Janech M."/>
            <person name="Kroth P."/>
            <person name="Leese F."/>
            <person name="Lindquist E."/>
            <person name="Lyon B.R."/>
            <person name="Martin J."/>
            <person name="Mayer C."/>
            <person name="Parker M."/>
            <person name="Quesneville H."/>
            <person name="Raymond J."/>
            <person name="Uhlig C."/>
            <person name="Valentin K.U."/>
            <person name="Worden A.Z."/>
            <person name="Armbrust E.V."/>
            <person name="Bowler C."/>
            <person name="Green B."/>
            <person name="Moulton V."/>
            <person name="Van Oosterhout C."/>
            <person name="Grigoriev I."/>
        </authorList>
    </citation>
    <scope>NUCLEOTIDE SEQUENCE [LARGE SCALE GENOMIC DNA]</scope>
    <source>
        <strain evidence="2 3">CCMP1102</strain>
    </source>
</reference>
<dbReference type="Gene3D" id="3.30.710.10">
    <property type="entry name" value="Potassium Channel Kv1.1, Chain A"/>
    <property type="match status" value="1"/>
</dbReference>
<evidence type="ECO:0000313" key="3">
    <source>
        <dbReference type="Proteomes" id="UP000095751"/>
    </source>
</evidence>
<accession>A0A1E7FI35</accession>
<feature type="domain" description="SAP" evidence="1">
    <location>
        <begin position="124"/>
        <end position="158"/>
    </location>
</feature>
<evidence type="ECO:0000313" key="2">
    <source>
        <dbReference type="EMBL" id="OEU17836.1"/>
    </source>
</evidence>
<dbReference type="EMBL" id="KV784357">
    <property type="protein sequence ID" value="OEU17836.1"/>
    <property type="molecule type" value="Genomic_DNA"/>
</dbReference>
<evidence type="ECO:0000259" key="1">
    <source>
        <dbReference type="PROSITE" id="PS50800"/>
    </source>
</evidence>
<dbReference type="Gene3D" id="1.10.720.30">
    <property type="entry name" value="SAP domain"/>
    <property type="match status" value="1"/>
</dbReference>
<dbReference type="PROSITE" id="PS50800">
    <property type="entry name" value="SAP"/>
    <property type="match status" value="1"/>
</dbReference>
<dbReference type="AlphaFoldDB" id="A0A1E7FI35"/>
<dbReference type="SUPFAM" id="SSF68906">
    <property type="entry name" value="SAP domain"/>
    <property type="match status" value="1"/>
</dbReference>
<protein>
    <recommendedName>
        <fullName evidence="1">SAP domain-containing protein</fullName>
    </recommendedName>
</protein>
<sequence length="167" mass="18845">MLEYVYTVKRPLIEDVQTARKLLVAADRLCLTELKLYVESVLADKFVDETNAAELLLFADSYSCALLKETTMDVCVSDPNVVMKTPGWALIEESDTLLTEVFEHTHTDNKEDACTKDSDDSMDLDQLDVFSLRERLDEADLDVDGSRETLIGRLEDLLKSKAETTTE</sequence>
<dbReference type="PANTHER" id="PTHR24413">
    <property type="entry name" value="SPECKLE-TYPE POZ PROTEIN"/>
    <property type="match status" value="1"/>
</dbReference>
<keyword evidence="3" id="KW-1185">Reference proteome</keyword>
<dbReference type="OrthoDB" id="673902at2759"/>
<dbReference type="InParanoid" id="A0A1E7FI35"/>
<proteinExistence type="predicted"/>